<dbReference type="PATRIC" id="fig|82380.10.peg.1668"/>
<proteinExistence type="predicted"/>
<name>A0A0F0KR16_9MICO</name>
<dbReference type="AlphaFoldDB" id="A0A0F0KR16"/>
<dbReference type="RefSeq" id="WP_045263562.1">
    <property type="nucleotide sequence ID" value="NZ_JYIV01000024.1"/>
</dbReference>
<gene>
    <name evidence="1" type="ORF">RN51_01659</name>
</gene>
<sequence length="398" mass="42302">MGTFTLTAAELHTELAEMQAHRTTYAEATGADTAFEMTACPETFERMVTFAARRAVYGQGIWEAEAAAELGIGLVNHARERRVQRLVEEATALIKADAEVEKLAEGFTINAAFEAAAKNEHAIRSIRKAANRITVGATAVHRADTESLARVAAARAMSATYTKGATTPFNASPVAAYRILAGIEALVAYLHDLAEPLAKAERSDIGFSAKKLRYEATDALDSLRYCYGVSREQARAARDLAAFTKGIERLDAEEQADAWLAREAQIAEWAASKNKSERAKASAAADAAEVLAVDISVSMDAEDGAQYAARLGDARREAVLADGLGAAWAAIAPQFGYADPAELAAAVEWATDGSKASKALSTFFETSNSRPYHAALARARALSIDAVRAALASELAAI</sequence>
<reference evidence="1 2" key="1">
    <citation type="submission" date="2015-02" db="EMBL/GenBank/DDBJ databases">
        <title>Draft genome sequences of ten Microbacterium spp. with emphasis on heavy metal contaminated environments.</title>
        <authorList>
            <person name="Corretto E."/>
        </authorList>
    </citation>
    <scope>NUCLEOTIDE SEQUENCE [LARGE SCALE GENOMIC DNA]</scope>
    <source>
        <strain evidence="1 2">BEL163</strain>
    </source>
</reference>
<evidence type="ECO:0000313" key="2">
    <source>
        <dbReference type="Proteomes" id="UP000033725"/>
    </source>
</evidence>
<protein>
    <submittedName>
        <fullName evidence="1">Uncharacterized protein</fullName>
    </submittedName>
</protein>
<dbReference type="EMBL" id="JYIV01000024">
    <property type="protein sequence ID" value="KJL22914.1"/>
    <property type="molecule type" value="Genomic_DNA"/>
</dbReference>
<comment type="caution">
    <text evidence="1">The sequence shown here is derived from an EMBL/GenBank/DDBJ whole genome shotgun (WGS) entry which is preliminary data.</text>
</comment>
<organism evidence="1 2">
    <name type="scientific">Microbacterium oxydans</name>
    <dbReference type="NCBI Taxonomy" id="82380"/>
    <lineage>
        <taxon>Bacteria</taxon>
        <taxon>Bacillati</taxon>
        <taxon>Actinomycetota</taxon>
        <taxon>Actinomycetes</taxon>
        <taxon>Micrococcales</taxon>
        <taxon>Microbacteriaceae</taxon>
        <taxon>Microbacterium</taxon>
    </lineage>
</organism>
<evidence type="ECO:0000313" key="1">
    <source>
        <dbReference type="EMBL" id="KJL22914.1"/>
    </source>
</evidence>
<accession>A0A0F0KR16</accession>
<dbReference type="Proteomes" id="UP000033725">
    <property type="component" value="Unassembled WGS sequence"/>
</dbReference>